<evidence type="ECO:0000259" key="1">
    <source>
        <dbReference type="Pfam" id="PF13472"/>
    </source>
</evidence>
<dbReference type="OrthoDB" id="9804395at2"/>
<dbReference type="GO" id="GO:0016788">
    <property type="term" value="F:hydrolase activity, acting on ester bonds"/>
    <property type="evidence" value="ECO:0007669"/>
    <property type="project" value="UniProtKB-ARBA"/>
</dbReference>
<dbReference type="Proteomes" id="UP000281343">
    <property type="component" value="Unassembled WGS sequence"/>
</dbReference>
<protein>
    <submittedName>
        <fullName evidence="2">SGNH/GDSL hydrolase family protein</fullName>
    </submittedName>
</protein>
<proteinExistence type="predicted"/>
<feature type="domain" description="SGNH hydrolase-type esterase" evidence="1">
    <location>
        <begin position="52"/>
        <end position="222"/>
    </location>
</feature>
<keyword evidence="3" id="KW-1185">Reference proteome</keyword>
<dbReference type="AlphaFoldDB" id="A0A3L9YBC3"/>
<dbReference type="SUPFAM" id="SSF52266">
    <property type="entry name" value="SGNH hydrolase"/>
    <property type="match status" value="1"/>
</dbReference>
<dbReference type="EMBL" id="RCNT01000002">
    <property type="protein sequence ID" value="RMA43276.1"/>
    <property type="molecule type" value="Genomic_DNA"/>
</dbReference>
<evidence type="ECO:0000313" key="2">
    <source>
        <dbReference type="EMBL" id="RMA43276.1"/>
    </source>
</evidence>
<organism evidence="2 3">
    <name type="scientific">Rhodophyticola porphyridii</name>
    <dbReference type="NCBI Taxonomy" id="1852017"/>
    <lineage>
        <taxon>Bacteria</taxon>
        <taxon>Pseudomonadati</taxon>
        <taxon>Pseudomonadota</taxon>
        <taxon>Alphaproteobacteria</taxon>
        <taxon>Rhodobacterales</taxon>
        <taxon>Roseobacteraceae</taxon>
        <taxon>Rhodophyticola</taxon>
    </lineage>
</organism>
<dbReference type="InterPro" id="IPR013830">
    <property type="entry name" value="SGNH_hydro"/>
</dbReference>
<dbReference type="InterPro" id="IPR036514">
    <property type="entry name" value="SGNH_hydro_sf"/>
</dbReference>
<dbReference type="CDD" id="cd01836">
    <property type="entry name" value="FeeA_FeeB_like"/>
    <property type="match status" value="1"/>
</dbReference>
<dbReference type="RefSeq" id="WP_121897210.1">
    <property type="nucleotide sequence ID" value="NZ_RCNT01000002.1"/>
</dbReference>
<sequence>MALDLFARVALFPLLAGQAIWTRKKALNLPEPDGPRRARVGQGPVLRILIAGDSSAAGVGVATQDQALSGQLAGALSREYQVHWHLIAKTGATTQDTLHRLARQDPAPGPFDIAIVALGVNDVTKLVPLRRWLARQAALVDLLETRFGARLIYLSGLPPVRYFPLLPQPLRWVLGRRAERFDVHIRRLASADIRTRYIPLSFEMDAALMAPDGFHPGPDVYAKWAEIVAGHIRADWPPDQT</sequence>
<name>A0A3L9YBC3_9RHOB</name>
<evidence type="ECO:0000313" key="3">
    <source>
        <dbReference type="Proteomes" id="UP000281343"/>
    </source>
</evidence>
<comment type="caution">
    <text evidence="2">The sequence shown here is derived from an EMBL/GenBank/DDBJ whole genome shotgun (WGS) entry which is preliminary data.</text>
</comment>
<keyword evidence="2" id="KW-0378">Hydrolase</keyword>
<dbReference type="Pfam" id="PF13472">
    <property type="entry name" value="Lipase_GDSL_2"/>
    <property type="match status" value="1"/>
</dbReference>
<gene>
    <name evidence="2" type="ORF">D9R08_06595</name>
</gene>
<dbReference type="Gene3D" id="3.40.50.1110">
    <property type="entry name" value="SGNH hydrolase"/>
    <property type="match status" value="1"/>
</dbReference>
<reference evidence="2 3" key="1">
    <citation type="submission" date="2018-10" db="EMBL/GenBank/DDBJ databases">
        <authorList>
            <person name="Jung H.S."/>
            <person name="Jeon C.O."/>
        </authorList>
    </citation>
    <scope>NUCLEOTIDE SEQUENCE [LARGE SCALE GENOMIC DNA]</scope>
    <source>
        <strain evidence="2 3">MA-7-27</strain>
    </source>
</reference>
<accession>A0A3L9YBC3</accession>